<reference evidence="1 2" key="1">
    <citation type="submission" date="2024-06" db="EMBL/GenBank/DDBJ databases">
        <title>Thioclava kandeliae sp. nov. from a rhizosphere soil sample of Kandelia candel in a mangrove.</title>
        <authorList>
            <person name="Mu T."/>
        </authorList>
    </citation>
    <scope>NUCLEOTIDE SEQUENCE [LARGE SCALE GENOMIC DNA]</scope>
    <source>
        <strain evidence="1 2">CPCC 100088</strain>
    </source>
</reference>
<keyword evidence="2" id="KW-1185">Reference proteome</keyword>
<gene>
    <name evidence="1" type="ORF">VSX56_16480</name>
</gene>
<evidence type="ECO:0000313" key="2">
    <source>
        <dbReference type="Proteomes" id="UP001438953"/>
    </source>
</evidence>
<proteinExistence type="predicted"/>
<comment type="caution">
    <text evidence="1">The sequence shown here is derived from an EMBL/GenBank/DDBJ whole genome shotgun (WGS) entry which is preliminary data.</text>
</comment>
<sequence>MIIEILERWPSRRALLEDARVLRPDIELVAVHRWFQRGVIPGAYDIALLHGAGRRGIELTPQELLSARRAYDAANQRQEF</sequence>
<dbReference type="Proteomes" id="UP001438953">
    <property type="component" value="Unassembled WGS sequence"/>
</dbReference>
<dbReference type="RefSeq" id="WP_350938671.1">
    <property type="nucleotide sequence ID" value="NZ_JAYWLC010000018.1"/>
</dbReference>
<protein>
    <submittedName>
        <fullName evidence="1">Uncharacterized protein</fullName>
    </submittedName>
</protein>
<dbReference type="EMBL" id="JAYWLC010000018">
    <property type="protein sequence ID" value="MER5173366.1"/>
    <property type="molecule type" value="Genomic_DNA"/>
</dbReference>
<evidence type="ECO:0000313" key="1">
    <source>
        <dbReference type="EMBL" id="MER5173366.1"/>
    </source>
</evidence>
<organism evidence="1 2">
    <name type="scientific">Thioclava kandeliae</name>
    <dbReference type="NCBI Taxonomy" id="3070818"/>
    <lineage>
        <taxon>Bacteria</taxon>
        <taxon>Pseudomonadati</taxon>
        <taxon>Pseudomonadota</taxon>
        <taxon>Alphaproteobacteria</taxon>
        <taxon>Rhodobacterales</taxon>
        <taxon>Paracoccaceae</taxon>
        <taxon>Thioclava</taxon>
    </lineage>
</organism>
<name>A0ABV1SKF6_9RHOB</name>
<accession>A0ABV1SKF6</accession>